<keyword evidence="2" id="KW-0963">Cytoplasm</keyword>
<proteinExistence type="predicted"/>
<dbReference type="PROSITE" id="PS00352">
    <property type="entry name" value="CSD_1"/>
    <property type="match status" value="1"/>
</dbReference>
<dbReference type="PROSITE" id="PS51857">
    <property type="entry name" value="CSD_2"/>
    <property type="match status" value="1"/>
</dbReference>
<protein>
    <submittedName>
        <fullName evidence="5">Cold shock domain-containing protein</fullName>
    </submittedName>
</protein>
<evidence type="ECO:0000256" key="1">
    <source>
        <dbReference type="ARBA" id="ARBA00004496"/>
    </source>
</evidence>
<comment type="caution">
    <text evidence="5">The sequence shown here is derived from an EMBL/GenBank/DDBJ whole genome shotgun (WGS) entry which is preliminary data.</text>
</comment>
<dbReference type="PRINTS" id="PR00050">
    <property type="entry name" value="COLDSHOCK"/>
</dbReference>
<dbReference type="SMART" id="SM00357">
    <property type="entry name" value="CSP"/>
    <property type="match status" value="1"/>
</dbReference>
<evidence type="ECO:0000313" key="5">
    <source>
        <dbReference type="EMBL" id="MBS2964864.1"/>
    </source>
</evidence>
<feature type="domain" description="CSD" evidence="4">
    <location>
        <begin position="2"/>
        <end position="67"/>
    </location>
</feature>
<dbReference type="AlphaFoldDB" id="A0A8J7WTE8"/>
<reference evidence="5" key="1">
    <citation type="submission" date="2021-04" db="EMBL/GenBank/DDBJ databases">
        <title>Genome based classification of Actinospica acidithermotolerans sp. nov., an actinobacterium isolated from an Indonesian hot spring.</title>
        <authorList>
            <person name="Kusuma A.B."/>
            <person name="Putra K.E."/>
            <person name="Nafisah S."/>
            <person name="Loh J."/>
            <person name="Nouioui I."/>
            <person name="Goodfellow M."/>
        </authorList>
    </citation>
    <scope>NUCLEOTIDE SEQUENCE</scope>
    <source>
        <strain evidence="5">DSM 45618</strain>
    </source>
</reference>
<dbReference type="InterPro" id="IPR002059">
    <property type="entry name" value="CSP_DNA-bd"/>
</dbReference>
<comment type="subcellular location">
    <subcellularLocation>
        <location evidence="1 3">Cytoplasm</location>
    </subcellularLocation>
</comment>
<name>A0A8J7WTE8_9ACTN</name>
<dbReference type="Gene3D" id="2.40.50.140">
    <property type="entry name" value="Nucleic acid-binding proteins"/>
    <property type="match status" value="1"/>
</dbReference>
<dbReference type="CDD" id="cd04458">
    <property type="entry name" value="CSP_CDS"/>
    <property type="match status" value="1"/>
</dbReference>
<evidence type="ECO:0000256" key="2">
    <source>
        <dbReference type="ARBA" id="ARBA00022490"/>
    </source>
</evidence>
<sequence length="92" mass="9738">MSTTGTVKWFNGSKHYGFIAPDGGGRDVFVHRSALRHSGLAELQDGARVSFDLTQDAEHAFAANLVLLEAQADTKAPAETEAQAETGAHANV</sequence>
<dbReference type="EMBL" id="JAGSXH010000062">
    <property type="protein sequence ID" value="MBS2964864.1"/>
    <property type="molecule type" value="Genomic_DNA"/>
</dbReference>
<dbReference type="InterPro" id="IPR012340">
    <property type="entry name" value="NA-bd_OB-fold"/>
</dbReference>
<dbReference type="Proteomes" id="UP000677913">
    <property type="component" value="Unassembled WGS sequence"/>
</dbReference>
<dbReference type="GO" id="GO:0005737">
    <property type="term" value="C:cytoplasm"/>
    <property type="evidence" value="ECO:0007669"/>
    <property type="project" value="UniProtKB-SubCell"/>
</dbReference>
<accession>A0A8J7WTE8</accession>
<dbReference type="InterPro" id="IPR011129">
    <property type="entry name" value="CSD"/>
</dbReference>
<dbReference type="InterPro" id="IPR019844">
    <property type="entry name" value="CSD_CS"/>
</dbReference>
<organism evidence="5 6">
    <name type="scientific">Actinocrinis puniceicyclus</name>
    <dbReference type="NCBI Taxonomy" id="977794"/>
    <lineage>
        <taxon>Bacteria</taxon>
        <taxon>Bacillati</taxon>
        <taxon>Actinomycetota</taxon>
        <taxon>Actinomycetes</taxon>
        <taxon>Catenulisporales</taxon>
        <taxon>Actinospicaceae</taxon>
        <taxon>Actinocrinis</taxon>
    </lineage>
</organism>
<dbReference type="Pfam" id="PF00313">
    <property type="entry name" value="CSD"/>
    <property type="match status" value="1"/>
</dbReference>
<keyword evidence="6" id="KW-1185">Reference proteome</keyword>
<dbReference type="SUPFAM" id="SSF50249">
    <property type="entry name" value="Nucleic acid-binding proteins"/>
    <property type="match status" value="1"/>
</dbReference>
<evidence type="ECO:0000259" key="4">
    <source>
        <dbReference type="PROSITE" id="PS51857"/>
    </source>
</evidence>
<dbReference type="InterPro" id="IPR012156">
    <property type="entry name" value="Cold_shock_CspA"/>
</dbReference>
<evidence type="ECO:0000313" key="6">
    <source>
        <dbReference type="Proteomes" id="UP000677913"/>
    </source>
</evidence>
<dbReference type="InterPro" id="IPR050181">
    <property type="entry name" value="Cold_shock_domain"/>
</dbReference>
<dbReference type="PIRSF" id="PIRSF002599">
    <property type="entry name" value="Cold_shock_A"/>
    <property type="match status" value="1"/>
</dbReference>
<gene>
    <name evidence="5" type="ORF">KGA66_17535</name>
</gene>
<evidence type="ECO:0000256" key="3">
    <source>
        <dbReference type="RuleBase" id="RU000408"/>
    </source>
</evidence>
<dbReference type="GO" id="GO:0003676">
    <property type="term" value="F:nucleic acid binding"/>
    <property type="evidence" value="ECO:0007669"/>
    <property type="project" value="InterPro"/>
</dbReference>
<dbReference type="PANTHER" id="PTHR11544">
    <property type="entry name" value="COLD SHOCK DOMAIN CONTAINING PROTEINS"/>
    <property type="match status" value="1"/>
</dbReference>